<feature type="chain" id="PRO_5034658336" description="Lipid-binding serum glycoprotein N-terminal domain-containing protein" evidence="6">
    <location>
        <begin position="20"/>
        <end position="231"/>
    </location>
</feature>
<comment type="similarity">
    <text evidence="2">Belongs to the BPI/LBP/Plunc superfamily. Plunc family.</text>
</comment>
<sequence length="231" mass="25266">MFLLGSLVVLCSLLSGTSESRFGSIGSNNMYSLNSFSEGESIKVPSLDDKNQLGALNIPNIDSSNIYSPEMYLWVWGRFQINKLSILDILAGISSNQKGIDLKLPLVVTASVSLPLIGPTANISVSLDIISSLTVQTDALTRLPTLAIGKCSSDAEKNHNSLFDRQNAFVKRMMDGVSGLLTNTVSNMLQNEICPLLQVLLRDLNINLTQDLLCKSQFGNWRAFHSSRQQL</sequence>
<keyword evidence="5" id="KW-1015">Disulfide bond</keyword>
<comment type="subcellular location">
    <subcellularLocation>
        <location evidence="1">Secreted</location>
    </subcellularLocation>
</comment>
<organism evidence="8 9">
    <name type="scientific">Peromyscus maniculatus bairdii</name>
    <name type="common">Prairie deer mouse</name>
    <dbReference type="NCBI Taxonomy" id="230844"/>
    <lineage>
        <taxon>Eukaryota</taxon>
        <taxon>Metazoa</taxon>
        <taxon>Chordata</taxon>
        <taxon>Craniata</taxon>
        <taxon>Vertebrata</taxon>
        <taxon>Euteleostomi</taxon>
        <taxon>Mammalia</taxon>
        <taxon>Eutheria</taxon>
        <taxon>Euarchontoglires</taxon>
        <taxon>Glires</taxon>
        <taxon>Rodentia</taxon>
        <taxon>Myomorpha</taxon>
        <taxon>Muroidea</taxon>
        <taxon>Cricetidae</taxon>
        <taxon>Neotominae</taxon>
        <taxon>Peromyscus</taxon>
    </lineage>
</organism>
<dbReference type="Proteomes" id="UP000694547">
    <property type="component" value="Chromosome 4"/>
</dbReference>
<dbReference type="Pfam" id="PF01273">
    <property type="entry name" value="LBP_BPI_CETP"/>
    <property type="match status" value="1"/>
</dbReference>
<dbReference type="InterPro" id="IPR017942">
    <property type="entry name" value="Lipid-bd_serum_glycop_N"/>
</dbReference>
<dbReference type="GeneTree" id="ENSGT00940000171996"/>
<keyword evidence="9" id="KW-1185">Reference proteome</keyword>
<dbReference type="PANTHER" id="PTHR47145:SF1">
    <property type="entry name" value="BPI FOLD-CONTAINING FAMILY A MEMBER 2"/>
    <property type="match status" value="1"/>
</dbReference>
<dbReference type="PANTHER" id="PTHR47145">
    <property type="entry name" value="BPI FOLD-CONTAINING FAMILY A MEMBER 2"/>
    <property type="match status" value="1"/>
</dbReference>
<evidence type="ECO:0000256" key="2">
    <source>
        <dbReference type="ARBA" id="ARBA00009020"/>
    </source>
</evidence>
<evidence type="ECO:0000256" key="3">
    <source>
        <dbReference type="ARBA" id="ARBA00022525"/>
    </source>
</evidence>
<dbReference type="Gene3D" id="3.15.10.10">
    <property type="entry name" value="Bactericidal permeability-increasing protein, domain 1"/>
    <property type="match status" value="1"/>
</dbReference>
<dbReference type="GO" id="GO:0001530">
    <property type="term" value="F:lipopolysaccharide binding"/>
    <property type="evidence" value="ECO:0007669"/>
    <property type="project" value="TreeGrafter"/>
</dbReference>
<evidence type="ECO:0000313" key="8">
    <source>
        <dbReference type="Ensembl" id="ENSPEMP00000029534.1"/>
    </source>
</evidence>
<reference evidence="8 9" key="1">
    <citation type="submission" date="2018-10" db="EMBL/GenBank/DDBJ databases">
        <title>Improved assembly of the deer mouse Peromyscus maniculatus genome.</title>
        <authorList>
            <person name="Lassance J.-M."/>
            <person name="Hoekstra H.E."/>
        </authorList>
    </citation>
    <scope>NUCLEOTIDE SEQUENCE [LARGE SCALE GENOMIC DNA]</scope>
</reference>
<dbReference type="InterPro" id="IPR017943">
    <property type="entry name" value="Bactericidal_perm-incr_a/b_dom"/>
</dbReference>
<evidence type="ECO:0000256" key="1">
    <source>
        <dbReference type="ARBA" id="ARBA00004613"/>
    </source>
</evidence>
<accession>A0A8C8UHT5</accession>
<evidence type="ECO:0000256" key="5">
    <source>
        <dbReference type="ARBA" id="ARBA00023157"/>
    </source>
</evidence>
<dbReference type="GO" id="GO:0070062">
    <property type="term" value="C:extracellular exosome"/>
    <property type="evidence" value="ECO:0007669"/>
    <property type="project" value="TreeGrafter"/>
</dbReference>
<evidence type="ECO:0000313" key="9">
    <source>
        <dbReference type="Proteomes" id="UP000694547"/>
    </source>
</evidence>
<protein>
    <recommendedName>
        <fullName evidence="7">Lipid-binding serum glycoprotein N-terminal domain-containing protein</fullName>
    </recommendedName>
</protein>
<dbReference type="InterPro" id="IPR052507">
    <property type="entry name" value="BPI_fold-antibacterial"/>
</dbReference>
<keyword evidence="3" id="KW-0964">Secreted</keyword>
<evidence type="ECO:0000259" key="7">
    <source>
        <dbReference type="Pfam" id="PF01273"/>
    </source>
</evidence>
<dbReference type="SUPFAM" id="SSF55394">
    <property type="entry name" value="Bactericidal permeability-increasing protein, BPI"/>
    <property type="match status" value="1"/>
</dbReference>
<dbReference type="Ensembl" id="ENSPEMT00000037843.1">
    <property type="protein sequence ID" value="ENSPEMP00000029534.1"/>
    <property type="gene ID" value="ENSPEMG00000027075.1"/>
</dbReference>
<reference evidence="8" key="3">
    <citation type="submission" date="2025-09" db="UniProtKB">
        <authorList>
            <consortium name="Ensembl"/>
        </authorList>
    </citation>
    <scope>IDENTIFICATION</scope>
</reference>
<feature type="signal peptide" evidence="6">
    <location>
        <begin position="1"/>
        <end position="19"/>
    </location>
</feature>
<proteinExistence type="inferred from homology"/>
<evidence type="ECO:0000256" key="6">
    <source>
        <dbReference type="SAM" id="SignalP"/>
    </source>
</evidence>
<dbReference type="GO" id="GO:0030141">
    <property type="term" value="C:secretory granule"/>
    <property type="evidence" value="ECO:0007669"/>
    <property type="project" value="TreeGrafter"/>
</dbReference>
<keyword evidence="4 6" id="KW-0732">Signal</keyword>
<reference evidence="8" key="2">
    <citation type="submission" date="2025-08" db="UniProtKB">
        <authorList>
            <consortium name="Ensembl"/>
        </authorList>
    </citation>
    <scope>IDENTIFICATION</scope>
</reference>
<feature type="domain" description="Lipid-binding serum glycoprotein N-terminal" evidence="7">
    <location>
        <begin position="80"/>
        <end position="204"/>
    </location>
</feature>
<dbReference type="AlphaFoldDB" id="A0A8C8UHT5"/>
<name>A0A8C8UHT5_PERMB</name>
<evidence type="ECO:0000256" key="4">
    <source>
        <dbReference type="ARBA" id="ARBA00022729"/>
    </source>
</evidence>